<gene>
    <name evidence="1" type="ORF">G3436_20025</name>
</gene>
<dbReference type="InterPro" id="IPR010069">
    <property type="entry name" value="CdiA_FHA1_rpt"/>
</dbReference>
<reference evidence="1 2" key="1">
    <citation type="submission" date="2020-02" db="EMBL/GenBank/DDBJ databases">
        <title>Broccoli isolated Pseudomonas sp.</title>
        <authorList>
            <person name="Fujikawa T."/>
            <person name="Sawada H."/>
        </authorList>
    </citation>
    <scope>NUCLEOTIDE SEQUENCE [LARGE SCALE GENOMIC DNA]</scope>
    <source>
        <strain evidence="1 2">MAFF212427</strain>
    </source>
</reference>
<evidence type="ECO:0008006" key="3">
    <source>
        <dbReference type="Google" id="ProtNLM"/>
    </source>
</evidence>
<protein>
    <recommendedName>
        <fullName evidence="3">Filamentous hemagglutinin</fullName>
    </recommendedName>
</protein>
<evidence type="ECO:0000313" key="2">
    <source>
        <dbReference type="Proteomes" id="UP000482634"/>
    </source>
</evidence>
<dbReference type="EMBL" id="JAAHBU010000318">
    <property type="protein sequence ID" value="NER65733.1"/>
    <property type="molecule type" value="Genomic_DNA"/>
</dbReference>
<dbReference type="Pfam" id="PF05594">
    <property type="entry name" value="Fil_haemagg"/>
    <property type="match status" value="4"/>
</dbReference>
<sequence>MRCASAWPIQAAGSDGLLDNRQGRLDSAGSLTLDGVVLDNRGGALSSAGDLEVRSAAALDNAGGVIETDAALSLHSARLDNRDGGRITAQGTAHITTGALDNSQGGLVGSAAHLQLLAGQVTNQAGGSIGGKTVDASVLGLAQQGGELFSQGRLTLDLNHGDLDNRDGLLHGAGPLTLLNLRDVANQRGEISSTQGFELRARNLDTRDGKVLSSQGLTLRIVEQLDAARGLISARTLNLQAASLNNRDGVIGSRE</sequence>
<accession>A0A6B3NVB1</accession>
<dbReference type="NCBIfam" id="TIGR01731">
    <property type="entry name" value="fil_hemag_20aa"/>
    <property type="match status" value="8"/>
</dbReference>
<dbReference type="AlphaFoldDB" id="A0A6B3NVB1"/>
<organism evidence="1 2">
    <name type="scientific">Pseudomonas brassicae</name>
    <dbReference type="NCBI Taxonomy" id="2708063"/>
    <lineage>
        <taxon>Bacteria</taxon>
        <taxon>Pseudomonadati</taxon>
        <taxon>Pseudomonadota</taxon>
        <taxon>Gammaproteobacteria</taxon>
        <taxon>Pseudomonadales</taxon>
        <taxon>Pseudomonadaceae</taxon>
        <taxon>Pseudomonas</taxon>
    </lineage>
</organism>
<name>A0A6B3NVB1_9PSED</name>
<dbReference type="RefSeq" id="WP_163948551.1">
    <property type="nucleotide sequence ID" value="NZ_JAAHBU010000318.1"/>
</dbReference>
<evidence type="ECO:0000313" key="1">
    <source>
        <dbReference type="EMBL" id="NER65733.1"/>
    </source>
</evidence>
<proteinExistence type="predicted"/>
<keyword evidence="2" id="KW-1185">Reference proteome</keyword>
<dbReference type="Proteomes" id="UP000482634">
    <property type="component" value="Unassembled WGS sequence"/>
</dbReference>
<comment type="caution">
    <text evidence="1">The sequence shown here is derived from an EMBL/GenBank/DDBJ whole genome shotgun (WGS) entry which is preliminary data.</text>
</comment>
<dbReference type="InterPro" id="IPR008619">
    <property type="entry name" value="Filamentous_hemagglutn_rpt"/>
</dbReference>
<feature type="non-terminal residue" evidence="1">
    <location>
        <position position="255"/>
    </location>
</feature>